<feature type="compositionally biased region" description="Polar residues" evidence="1">
    <location>
        <begin position="619"/>
        <end position="630"/>
    </location>
</feature>
<dbReference type="EMBL" id="MRCU01000004">
    <property type="protein sequence ID" value="RKK20700.1"/>
    <property type="molecule type" value="Genomic_DNA"/>
</dbReference>
<dbReference type="AlphaFoldDB" id="A0A3L6NQ24"/>
<comment type="caution">
    <text evidence="3">The sequence shown here is derived from an EMBL/GenBank/DDBJ whole genome shotgun (WGS) entry which is preliminary data.</text>
</comment>
<reference evidence="3" key="1">
    <citation type="journal article" date="2018" name="Sci. Rep.">
        <title>Characterisation of pathogen-specific regions and novel effector candidates in Fusarium oxysporum f. sp. cepae.</title>
        <authorList>
            <person name="Armitage A.D."/>
            <person name="Taylor A."/>
            <person name="Sobczyk M.K."/>
            <person name="Baxter L."/>
            <person name="Greenfield B.P."/>
            <person name="Bates H.J."/>
            <person name="Wilson F."/>
            <person name="Jackson A.C."/>
            <person name="Ott S."/>
            <person name="Harrison R.J."/>
            <person name="Clarkson J.P."/>
        </authorList>
    </citation>
    <scope>NUCLEOTIDE SEQUENCE [LARGE SCALE GENOMIC DNA]</scope>
    <source>
        <strain evidence="3">FoC_Fus2</strain>
    </source>
</reference>
<evidence type="ECO:0000259" key="2">
    <source>
        <dbReference type="PROSITE" id="PS50006"/>
    </source>
</evidence>
<feature type="region of interest" description="Disordered" evidence="1">
    <location>
        <begin position="592"/>
        <end position="662"/>
    </location>
</feature>
<feature type="compositionally biased region" description="Acidic residues" evidence="1">
    <location>
        <begin position="558"/>
        <end position="567"/>
    </location>
</feature>
<dbReference type="InterPro" id="IPR051176">
    <property type="entry name" value="Cent_Immune-Sig_Mod"/>
</dbReference>
<dbReference type="GO" id="GO:0005737">
    <property type="term" value="C:cytoplasm"/>
    <property type="evidence" value="ECO:0007669"/>
    <property type="project" value="TreeGrafter"/>
</dbReference>
<dbReference type="InterPro" id="IPR000253">
    <property type="entry name" value="FHA_dom"/>
</dbReference>
<dbReference type="Proteomes" id="UP000270866">
    <property type="component" value="Chromosome 7"/>
</dbReference>
<sequence>MAVPEYRDEVSITLSIADPSPSFSFPTRRIFLSKKNPTIEIGRTSKRNGAFEAAKSNAWFDSPVMSRKHALFTLDADKQKLYVKDTGSLHGTYKNDVRLETNVNHEVASGDKLKFGAFIERPQDKHYPCAMIVRQTYGSINPDLRGNSFRVPEDSDIESLISDEDQVNNSYEILRTNKFVPARMANSSFGHGPIDLTIDDHCPFSNIRDGTEAFDNPPHILEIPSPKLPEPVSVSGHEFSDLEEEPEEGENDLSPNSMDTDDSYGGISEDCQSIDYAMSSVAGDSIVDEEEDFAEHDEFEEEQGMFMGYSALDHFDHSTVHTQEPAPQGNGHFEEATIMASVMSEKPEKTPAQPLANSMSTQTRDVPQQLDSANLIQLDKSHYTWKSDLAPMMSINGTSPLKLPPISEAVFDTYNHEMITHSTAEVVGRKHGKYEFFAAREANAAAARAQPQPRPIDPVRRAPALEQCLLRAEMENKTQVQPADEVQQTTDEVQPRASDLVSSGLRYLATPPEHVETNTTSVEPELDDSSAWAFQESKKSSGIEVTTETTEKVVAQENDADVVEDGDAQPAEALEAAELVKPVKAVEPAKPVEAAKAAEPVTIPAPESTATKRKAEEISQLTTEEQISNDRQSRRQAHRRSRMQSTARPRHTAALGPPPTKRLRRMAEAVGYVALGGAAVMSVLIATAPAL</sequence>
<feature type="region of interest" description="Disordered" evidence="1">
    <location>
        <begin position="209"/>
        <end position="265"/>
    </location>
</feature>
<protein>
    <recommendedName>
        <fullName evidence="2">FHA domain-containing protein</fullName>
    </recommendedName>
</protein>
<dbReference type="Gene3D" id="2.60.200.20">
    <property type="match status" value="1"/>
</dbReference>
<dbReference type="Pfam" id="PF00498">
    <property type="entry name" value="FHA"/>
    <property type="match status" value="1"/>
</dbReference>
<accession>A0A3L6NQ24</accession>
<evidence type="ECO:0000313" key="3">
    <source>
        <dbReference type="EMBL" id="RKK20700.1"/>
    </source>
</evidence>
<dbReference type="SUPFAM" id="SSF49879">
    <property type="entry name" value="SMAD/FHA domain"/>
    <property type="match status" value="1"/>
</dbReference>
<dbReference type="InterPro" id="IPR008984">
    <property type="entry name" value="SMAD_FHA_dom_sf"/>
</dbReference>
<gene>
    <name evidence="3" type="ORF">BFJ65_g7398</name>
</gene>
<feature type="compositionally biased region" description="Acidic residues" evidence="1">
    <location>
        <begin position="241"/>
        <end position="251"/>
    </location>
</feature>
<dbReference type="PANTHER" id="PTHR15715:SF37">
    <property type="entry name" value="LD47843P"/>
    <property type="match status" value="1"/>
</dbReference>
<dbReference type="PANTHER" id="PTHR15715">
    <property type="entry name" value="CENTROSOMAL PROTEIN OF 170 KDA"/>
    <property type="match status" value="1"/>
</dbReference>
<dbReference type="PROSITE" id="PS50006">
    <property type="entry name" value="FHA_DOMAIN"/>
    <property type="match status" value="1"/>
</dbReference>
<evidence type="ECO:0000256" key="1">
    <source>
        <dbReference type="SAM" id="MobiDB-lite"/>
    </source>
</evidence>
<feature type="domain" description="FHA" evidence="2">
    <location>
        <begin position="39"/>
        <end position="99"/>
    </location>
</feature>
<organism evidence="3">
    <name type="scientific">Fusarium oxysporum f. sp. cepae</name>
    <dbReference type="NCBI Taxonomy" id="396571"/>
    <lineage>
        <taxon>Eukaryota</taxon>
        <taxon>Fungi</taxon>
        <taxon>Dikarya</taxon>
        <taxon>Ascomycota</taxon>
        <taxon>Pezizomycotina</taxon>
        <taxon>Sordariomycetes</taxon>
        <taxon>Hypocreomycetidae</taxon>
        <taxon>Hypocreales</taxon>
        <taxon>Nectriaceae</taxon>
        <taxon>Fusarium</taxon>
        <taxon>Fusarium oxysporum species complex</taxon>
    </lineage>
</organism>
<name>A0A3L6NQ24_FUSOX</name>
<proteinExistence type="predicted"/>
<dbReference type="SMART" id="SM00240">
    <property type="entry name" value="FHA"/>
    <property type="match status" value="1"/>
</dbReference>
<feature type="compositionally biased region" description="Low complexity" evidence="1">
    <location>
        <begin position="592"/>
        <end position="601"/>
    </location>
</feature>
<feature type="compositionally biased region" description="Polar residues" evidence="1">
    <location>
        <begin position="477"/>
        <end position="492"/>
    </location>
</feature>
<feature type="region of interest" description="Disordered" evidence="1">
    <location>
        <begin position="476"/>
        <end position="575"/>
    </location>
</feature>